<keyword evidence="10" id="KW-0378">Hydrolase</keyword>
<dbReference type="InterPro" id="IPR000897">
    <property type="entry name" value="SRP54_GTPase_dom"/>
</dbReference>
<dbReference type="SUPFAM" id="SSF52540">
    <property type="entry name" value="P-loop containing nucleoside triphosphate hydrolases"/>
    <property type="match status" value="1"/>
</dbReference>
<dbReference type="SMART" id="SM00382">
    <property type="entry name" value="AAA"/>
    <property type="match status" value="1"/>
</dbReference>
<dbReference type="FunFam" id="3.40.50.300:FF:000188">
    <property type="entry name" value="signal recognition particle receptor subunit alpha"/>
    <property type="match status" value="1"/>
</dbReference>
<dbReference type="PANTHER" id="PTHR43134:SF1">
    <property type="entry name" value="SIGNAL RECOGNITION PARTICLE RECEPTOR SUBUNIT ALPHA"/>
    <property type="match status" value="1"/>
</dbReference>
<dbReference type="PANTHER" id="PTHR43134">
    <property type="entry name" value="SIGNAL RECOGNITION PARTICLE RECEPTOR SUBUNIT ALPHA"/>
    <property type="match status" value="1"/>
</dbReference>
<dbReference type="OrthoDB" id="1727884at2759"/>
<dbReference type="GO" id="GO:0005525">
    <property type="term" value="F:GTP binding"/>
    <property type="evidence" value="ECO:0007669"/>
    <property type="project" value="UniProtKB-KW"/>
</dbReference>
<accession>A0A0H2RXK0</accession>
<dbReference type="SUPFAM" id="SSF64356">
    <property type="entry name" value="SNARE-like"/>
    <property type="match status" value="1"/>
</dbReference>
<dbReference type="SMART" id="SM00962">
    <property type="entry name" value="SRP54"/>
    <property type="match status" value="1"/>
</dbReference>
<dbReference type="InterPro" id="IPR003593">
    <property type="entry name" value="AAA+_ATPase"/>
</dbReference>
<evidence type="ECO:0000256" key="4">
    <source>
        <dbReference type="ARBA" id="ARBA00022824"/>
    </source>
</evidence>
<feature type="compositionally biased region" description="Basic residues" evidence="8">
    <location>
        <begin position="207"/>
        <end position="218"/>
    </location>
</feature>
<dbReference type="GO" id="GO:0006614">
    <property type="term" value="P:SRP-dependent cotranslational protein targeting to membrane"/>
    <property type="evidence" value="ECO:0007669"/>
    <property type="project" value="InterPro"/>
</dbReference>
<dbReference type="InterPro" id="IPR042101">
    <property type="entry name" value="SRP54_N_sf"/>
</dbReference>
<gene>
    <name evidence="10" type="ORF">SCHPADRAFT_996803</name>
</gene>
<dbReference type="FunCoup" id="A0A0H2RXK0">
    <property type="interactions" value="328"/>
</dbReference>
<dbReference type="GO" id="GO:0003924">
    <property type="term" value="F:GTPase activity"/>
    <property type="evidence" value="ECO:0007669"/>
    <property type="project" value="InterPro"/>
</dbReference>
<dbReference type="CDD" id="cd14826">
    <property type="entry name" value="SR_alpha_SRX"/>
    <property type="match status" value="1"/>
</dbReference>
<dbReference type="InParanoid" id="A0A0H2RXK0"/>
<evidence type="ECO:0000313" key="11">
    <source>
        <dbReference type="Proteomes" id="UP000053477"/>
    </source>
</evidence>
<dbReference type="InterPro" id="IPR007222">
    <property type="entry name" value="Sig_recog_particle_rcpt_asu_N"/>
</dbReference>
<evidence type="ECO:0000256" key="2">
    <source>
        <dbReference type="ARBA" id="ARBA00008531"/>
    </source>
</evidence>
<dbReference type="Gene3D" id="1.20.120.140">
    <property type="entry name" value="Signal recognition particle SRP54, nucleotide-binding domain"/>
    <property type="match status" value="1"/>
</dbReference>
<dbReference type="SMART" id="SM00963">
    <property type="entry name" value="SRP54_N"/>
    <property type="match status" value="1"/>
</dbReference>
<dbReference type="AlphaFoldDB" id="A0A0H2RXK0"/>
<feature type="compositionally biased region" description="Basic residues" evidence="8">
    <location>
        <begin position="239"/>
        <end position="249"/>
    </location>
</feature>
<dbReference type="InterPro" id="IPR036225">
    <property type="entry name" value="SRP/SRP_N"/>
</dbReference>
<keyword evidence="11" id="KW-1185">Reference proteome</keyword>
<evidence type="ECO:0000313" key="10">
    <source>
        <dbReference type="EMBL" id="KLO14213.1"/>
    </source>
</evidence>
<dbReference type="GO" id="GO:0006886">
    <property type="term" value="P:intracellular protein transport"/>
    <property type="evidence" value="ECO:0007669"/>
    <property type="project" value="InterPro"/>
</dbReference>
<evidence type="ECO:0000256" key="1">
    <source>
        <dbReference type="ARBA" id="ARBA00004397"/>
    </source>
</evidence>
<keyword evidence="4" id="KW-0256">Endoplasmic reticulum</keyword>
<dbReference type="GO" id="GO:0005047">
    <property type="term" value="F:signal recognition particle binding"/>
    <property type="evidence" value="ECO:0007669"/>
    <property type="project" value="InterPro"/>
</dbReference>
<dbReference type="Pfam" id="PF00448">
    <property type="entry name" value="SRP54"/>
    <property type="match status" value="1"/>
</dbReference>
<feature type="region of interest" description="Disordered" evidence="8">
    <location>
        <begin position="156"/>
        <end position="275"/>
    </location>
</feature>
<comment type="similarity">
    <text evidence="2">Belongs to the GTP-binding SRP family.</text>
</comment>
<dbReference type="Pfam" id="PF02881">
    <property type="entry name" value="SRP54_N"/>
    <property type="match status" value="1"/>
</dbReference>
<dbReference type="CDD" id="cd17876">
    <property type="entry name" value="SRalpha_C"/>
    <property type="match status" value="1"/>
</dbReference>
<dbReference type="SUPFAM" id="SSF47364">
    <property type="entry name" value="Domain of the SRP/SRP receptor G-proteins"/>
    <property type="match status" value="1"/>
</dbReference>
<proteinExistence type="inferred from homology"/>
<reference evidence="10 11" key="1">
    <citation type="submission" date="2015-04" db="EMBL/GenBank/DDBJ databases">
        <title>Complete genome sequence of Schizopora paradoxa KUC8140, a cosmopolitan wood degrader in East Asia.</title>
        <authorList>
            <consortium name="DOE Joint Genome Institute"/>
            <person name="Min B."/>
            <person name="Park H."/>
            <person name="Jang Y."/>
            <person name="Kim J.-J."/>
            <person name="Kim K.H."/>
            <person name="Pangilinan J."/>
            <person name="Lipzen A."/>
            <person name="Riley R."/>
            <person name="Grigoriev I.V."/>
            <person name="Spatafora J.W."/>
            <person name="Choi I.-G."/>
        </authorList>
    </citation>
    <scope>NUCLEOTIDE SEQUENCE [LARGE SCALE GENOMIC DNA]</scope>
    <source>
        <strain evidence="10 11">KUC8140</strain>
    </source>
</reference>
<protein>
    <submittedName>
        <fullName evidence="10">p-loop containing nucleoside triphosphate hydrolase protein</fullName>
    </submittedName>
</protein>
<evidence type="ECO:0000256" key="7">
    <source>
        <dbReference type="ARBA" id="ARBA00023170"/>
    </source>
</evidence>
<evidence type="ECO:0000256" key="3">
    <source>
        <dbReference type="ARBA" id="ARBA00022741"/>
    </source>
</evidence>
<dbReference type="InterPro" id="IPR027417">
    <property type="entry name" value="P-loop_NTPase"/>
</dbReference>
<dbReference type="InterPro" id="IPR013822">
    <property type="entry name" value="Signal_recog_particl_SRP54_hlx"/>
</dbReference>
<name>A0A0H2RXK0_9AGAM</name>
<dbReference type="Proteomes" id="UP000053477">
    <property type="component" value="Unassembled WGS sequence"/>
</dbReference>
<dbReference type="PROSITE" id="PS00300">
    <property type="entry name" value="SRP54"/>
    <property type="match status" value="1"/>
</dbReference>
<sequence>MLDHCSISHKGGVVLWSRSFTPTAAEAVASPSSSPVNSLIREVLIEGRNAEEKYEKDGYAIRWTFVNELELIFVVAYQRILQLTYVEDLLSAIKALFVKLFEPFLTSFVASVHAVRNRAASAKASVMASQTWDFAKAFEGWDKVFDKVLRGLEDKAAQERKSKSRPIARVEEPSTPPSDDASTDPTVQSDAPLDEEAISRNVQALKNRLRGKGRRRGVGRLESGSGRDSHASDSDNTPSKKRAKTKTGRKWGDEAPTEADMATLDFSSDKPDTEGRSTAVDVKALVDEHSLGVRGQDGLYEVKDWEFSKDGDGSDSDFITRALQSQQGAKQPEKSGSMGALGSIFARLTGSKVLSDTDLLPVLDSMKQHLMKKNVAKEIADKICEGVGEGLVGKKVGGFQTINAIVRQALSTSLTQILTPNTSTDVLLSIRTKLSSPLPSTQQRLPYSIVFVGVNGVGKSTNLSKVCFWLIQNGFKVLIAACDTFRSGAVEQLRVHVRNLSMLKESSPNSKGGVELYERGYGKDAAGIAKEAISYAKDNDFDVVLIDTAGRMQDNEPLMRALAKLVATNNPDKIIFVGEALVGNEAVDQLSKFDRALRDFSSASGKGRGIDGMLVTKWDTVDDKVGAALSMTYVTGQPIIFVGCGQTYTDLRQLRVSNVVQALLND</sequence>
<evidence type="ECO:0000259" key="9">
    <source>
        <dbReference type="PROSITE" id="PS00300"/>
    </source>
</evidence>
<evidence type="ECO:0000256" key="8">
    <source>
        <dbReference type="SAM" id="MobiDB-lite"/>
    </source>
</evidence>
<organism evidence="10 11">
    <name type="scientific">Schizopora paradoxa</name>
    <dbReference type="NCBI Taxonomy" id="27342"/>
    <lineage>
        <taxon>Eukaryota</taxon>
        <taxon>Fungi</taxon>
        <taxon>Dikarya</taxon>
        <taxon>Basidiomycota</taxon>
        <taxon>Agaricomycotina</taxon>
        <taxon>Agaricomycetes</taxon>
        <taxon>Hymenochaetales</taxon>
        <taxon>Schizoporaceae</taxon>
        <taxon>Schizopora</taxon>
    </lineage>
</organism>
<keyword evidence="3" id="KW-0547">Nucleotide-binding</keyword>
<dbReference type="Gene3D" id="3.40.50.300">
    <property type="entry name" value="P-loop containing nucleotide triphosphate hydrolases"/>
    <property type="match status" value="1"/>
</dbReference>
<dbReference type="EMBL" id="KQ085947">
    <property type="protein sequence ID" value="KLO14213.1"/>
    <property type="molecule type" value="Genomic_DNA"/>
</dbReference>
<feature type="domain" description="SRP54-type proteins GTP-binding" evidence="9">
    <location>
        <begin position="638"/>
        <end position="651"/>
    </location>
</feature>
<dbReference type="STRING" id="27342.A0A0H2RXK0"/>
<keyword evidence="6" id="KW-0472">Membrane</keyword>
<dbReference type="GO" id="GO:0005785">
    <property type="term" value="C:signal recognition particle receptor complex"/>
    <property type="evidence" value="ECO:0007669"/>
    <property type="project" value="InterPro"/>
</dbReference>
<dbReference type="Gene3D" id="3.30.450.60">
    <property type="match status" value="1"/>
</dbReference>
<evidence type="ECO:0000256" key="5">
    <source>
        <dbReference type="ARBA" id="ARBA00023134"/>
    </source>
</evidence>
<keyword evidence="5" id="KW-0342">GTP-binding</keyword>
<dbReference type="Pfam" id="PF04086">
    <property type="entry name" value="SRP-alpha_N"/>
    <property type="match status" value="2"/>
</dbReference>
<evidence type="ECO:0000256" key="6">
    <source>
        <dbReference type="ARBA" id="ARBA00023136"/>
    </source>
</evidence>
<dbReference type="InterPro" id="IPR011012">
    <property type="entry name" value="Longin-like_dom_sf"/>
</dbReference>
<keyword evidence="7" id="KW-0675">Receptor</keyword>
<comment type="subcellular location">
    <subcellularLocation>
        <location evidence="1">Endoplasmic reticulum membrane</location>
        <topology evidence="1">Peripheral membrane protein</topology>
        <orientation evidence="1">Cytoplasmic side</orientation>
    </subcellularLocation>
</comment>